<dbReference type="GO" id="GO:0005524">
    <property type="term" value="F:ATP binding"/>
    <property type="evidence" value="ECO:0007669"/>
    <property type="project" value="UniProtKB-UniRule"/>
</dbReference>
<evidence type="ECO:0000259" key="12">
    <source>
        <dbReference type="PROSITE" id="PS50011"/>
    </source>
</evidence>
<feature type="compositionally biased region" description="Basic and acidic residues" evidence="11">
    <location>
        <begin position="706"/>
        <end position="721"/>
    </location>
</feature>
<dbReference type="Proteomes" id="UP001292079">
    <property type="component" value="Unassembled WGS sequence"/>
</dbReference>
<comment type="similarity">
    <text evidence="1">Belongs to the protein kinase superfamily. CMGC Ser/Thr protein kinase family. CDC2/CDKX subfamily.</text>
</comment>
<dbReference type="AlphaFoldDB" id="A0AAE2D7I3"/>
<evidence type="ECO:0000256" key="3">
    <source>
        <dbReference type="ARBA" id="ARBA00022527"/>
    </source>
</evidence>
<dbReference type="PANTHER" id="PTHR24056">
    <property type="entry name" value="CELL DIVISION PROTEIN KINASE"/>
    <property type="match status" value="1"/>
</dbReference>
<dbReference type="FunFam" id="3.30.200.20:FF:000124">
    <property type="entry name" value="Cyclin-dependent kinase 4"/>
    <property type="match status" value="1"/>
</dbReference>
<dbReference type="EMBL" id="JALJAT010000002">
    <property type="protein sequence ID" value="KAK4474099.1"/>
    <property type="molecule type" value="Genomic_DNA"/>
</dbReference>
<evidence type="ECO:0000256" key="2">
    <source>
        <dbReference type="ARBA" id="ARBA00012425"/>
    </source>
</evidence>
<dbReference type="FunFam" id="1.10.510.10:FF:000624">
    <property type="entry name" value="Mitogen-activated protein kinase"/>
    <property type="match status" value="1"/>
</dbReference>
<keyword evidence="14" id="KW-1185">Reference proteome</keyword>
<feature type="binding site" evidence="10">
    <location>
        <position position="290"/>
    </location>
    <ligand>
        <name>ATP</name>
        <dbReference type="ChEBI" id="CHEBI:30616"/>
    </ligand>
</feature>
<evidence type="ECO:0000256" key="1">
    <source>
        <dbReference type="ARBA" id="ARBA00006485"/>
    </source>
</evidence>
<evidence type="ECO:0000313" key="14">
    <source>
        <dbReference type="Proteomes" id="UP001292079"/>
    </source>
</evidence>
<dbReference type="GO" id="GO:0004693">
    <property type="term" value="F:cyclin-dependent protein serine/threonine kinase activity"/>
    <property type="evidence" value="ECO:0007669"/>
    <property type="project" value="UniProtKB-EC"/>
</dbReference>
<dbReference type="SMART" id="SM00220">
    <property type="entry name" value="S_TKc"/>
    <property type="match status" value="1"/>
</dbReference>
<keyword evidence="4" id="KW-0808">Transferase</keyword>
<dbReference type="PANTHER" id="PTHR24056:SF246">
    <property type="entry name" value="ECDYSONE-INDUCED PROTEIN 63E, ISOFORM N"/>
    <property type="match status" value="1"/>
</dbReference>
<dbReference type="Gene3D" id="1.10.510.10">
    <property type="entry name" value="Transferase(Phosphotransferase) domain 1"/>
    <property type="match status" value="1"/>
</dbReference>
<dbReference type="SUPFAM" id="SSF56112">
    <property type="entry name" value="Protein kinase-like (PK-like)"/>
    <property type="match status" value="1"/>
</dbReference>
<evidence type="ECO:0000256" key="8">
    <source>
        <dbReference type="ARBA" id="ARBA00047811"/>
    </source>
</evidence>
<dbReference type="InterPro" id="IPR050108">
    <property type="entry name" value="CDK"/>
</dbReference>
<evidence type="ECO:0000256" key="4">
    <source>
        <dbReference type="ARBA" id="ARBA00022679"/>
    </source>
</evidence>
<keyword evidence="7 10" id="KW-0067">ATP-binding</keyword>
<dbReference type="PROSITE" id="PS00108">
    <property type="entry name" value="PROTEIN_KINASE_ST"/>
    <property type="match status" value="1"/>
</dbReference>
<evidence type="ECO:0000256" key="11">
    <source>
        <dbReference type="SAM" id="MobiDB-lite"/>
    </source>
</evidence>
<dbReference type="InterPro" id="IPR011009">
    <property type="entry name" value="Kinase-like_dom_sf"/>
</dbReference>
<evidence type="ECO:0000256" key="7">
    <source>
        <dbReference type="ARBA" id="ARBA00022840"/>
    </source>
</evidence>
<keyword evidence="6" id="KW-0418">Kinase</keyword>
<organism evidence="13 14">
    <name type="scientific">Schistosoma mekongi</name>
    <name type="common">Parasitic worm</name>
    <dbReference type="NCBI Taxonomy" id="38744"/>
    <lineage>
        <taxon>Eukaryota</taxon>
        <taxon>Metazoa</taxon>
        <taxon>Spiralia</taxon>
        <taxon>Lophotrochozoa</taxon>
        <taxon>Platyhelminthes</taxon>
        <taxon>Trematoda</taxon>
        <taxon>Digenea</taxon>
        <taxon>Strigeidida</taxon>
        <taxon>Schistosomatoidea</taxon>
        <taxon>Schistosomatidae</taxon>
        <taxon>Schistosoma</taxon>
    </lineage>
</organism>
<dbReference type="GO" id="GO:0005634">
    <property type="term" value="C:nucleus"/>
    <property type="evidence" value="ECO:0007669"/>
    <property type="project" value="TreeGrafter"/>
</dbReference>
<feature type="compositionally biased region" description="Polar residues" evidence="11">
    <location>
        <begin position="722"/>
        <end position="737"/>
    </location>
</feature>
<dbReference type="Gene3D" id="3.30.200.20">
    <property type="entry name" value="Phosphorylase Kinase, domain 1"/>
    <property type="match status" value="1"/>
</dbReference>
<gene>
    <name evidence="13" type="ORF">MN116_003406</name>
</gene>
<feature type="region of interest" description="Disordered" evidence="11">
    <location>
        <begin position="1068"/>
        <end position="1087"/>
    </location>
</feature>
<accession>A0AAE2D7I3</accession>
<evidence type="ECO:0000256" key="5">
    <source>
        <dbReference type="ARBA" id="ARBA00022741"/>
    </source>
</evidence>
<comment type="catalytic activity">
    <reaction evidence="8">
        <text>L-threonyl-[protein] + ATP = O-phospho-L-threonyl-[protein] + ADP + H(+)</text>
        <dbReference type="Rhea" id="RHEA:46608"/>
        <dbReference type="Rhea" id="RHEA-COMP:11060"/>
        <dbReference type="Rhea" id="RHEA-COMP:11605"/>
        <dbReference type="ChEBI" id="CHEBI:15378"/>
        <dbReference type="ChEBI" id="CHEBI:30013"/>
        <dbReference type="ChEBI" id="CHEBI:30616"/>
        <dbReference type="ChEBI" id="CHEBI:61977"/>
        <dbReference type="ChEBI" id="CHEBI:456216"/>
        <dbReference type="EC" id="2.7.11.22"/>
    </reaction>
</comment>
<keyword evidence="5 10" id="KW-0547">Nucleotide-binding</keyword>
<comment type="caution">
    <text evidence="13">The sequence shown here is derived from an EMBL/GenBank/DDBJ whole genome shotgun (WGS) entry which is preliminary data.</text>
</comment>
<dbReference type="InterPro" id="IPR000719">
    <property type="entry name" value="Prot_kinase_dom"/>
</dbReference>
<dbReference type="EC" id="2.7.11.22" evidence="2"/>
<dbReference type="InterPro" id="IPR008271">
    <property type="entry name" value="Ser/Thr_kinase_AS"/>
</dbReference>
<feature type="domain" description="Protein kinase" evidence="12">
    <location>
        <begin position="261"/>
        <end position="592"/>
    </location>
</feature>
<evidence type="ECO:0000313" key="13">
    <source>
        <dbReference type="EMBL" id="KAK4474099.1"/>
    </source>
</evidence>
<proteinExistence type="inferred from homology"/>
<dbReference type="Pfam" id="PF00069">
    <property type="entry name" value="Pkinase"/>
    <property type="match status" value="1"/>
</dbReference>
<dbReference type="GO" id="GO:0005737">
    <property type="term" value="C:cytoplasm"/>
    <property type="evidence" value="ECO:0007669"/>
    <property type="project" value="TreeGrafter"/>
</dbReference>
<reference evidence="13" key="1">
    <citation type="submission" date="2022-04" db="EMBL/GenBank/DDBJ databases">
        <authorList>
            <person name="Xu L."/>
            <person name="Lv Z."/>
        </authorList>
    </citation>
    <scope>NUCLEOTIDE SEQUENCE</scope>
    <source>
        <strain evidence="13">LV_2022a</strain>
    </source>
</reference>
<dbReference type="PROSITE" id="PS00107">
    <property type="entry name" value="PROTEIN_KINASE_ATP"/>
    <property type="match status" value="1"/>
</dbReference>
<evidence type="ECO:0000256" key="10">
    <source>
        <dbReference type="PROSITE-ProRule" id="PRU10141"/>
    </source>
</evidence>
<protein>
    <recommendedName>
        <fullName evidence="2">cyclin-dependent kinase</fullName>
        <ecNumber evidence="2">2.7.11.22</ecNumber>
    </recommendedName>
</protein>
<name>A0AAE2D7I3_SCHME</name>
<keyword evidence="3" id="KW-0723">Serine/threonine-protein kinase</keyword>
<evidence type="ECO:0000256" key="9">
    <source>
        <dbReference type="ARBA" id="ARBA00048367"/>
    </source>
</evidence>
<dbReference type="PROSITE" id="PS50011">
    <property type="entry name" value="PROTEIN_KINASE_DOM"/>
    <property type="match status" value="1"/>
</dbReference>
<reference evidence="13" key="2">
    <citation type="journal article" date="2023" name="Infect Dis Poverty">
        <title>Chromosome-scale genome of the human blood fluke Schistosoma mekongi and its implications for public health.</title>
        <authorList>
            <person name="Zhou M."/>
            <person name="Xu L."/>
            <person name="Xu D."/>
            <person name="Chen W."/>
            <person name="Khan J."/>
            <person name="Hu Y."/>
            <person name="Huang H."/>
            <person name="Wei H."/>
            <person name="Zhang Y."/>
            <person name="Chusongsang P."/>
            <person name="Tanasarnprasert K."/>
            <person name="Hu X."/>
            <person name="Limpanont Y."/>
            <person name="Lv Z."/>
        </authorList>
    </citation>
    <scope>NUCLEOTIDE SEQUENCE</scope>
    <source>
        <strain evidence="13">LV_2022a</strain>
    </source>
</reference>
<comment type="catalytic activity">
    <reaction evidence="9">
        <text>L-seryl-[protein] + ATP = O-phospho-L-seryl-[protein] + ADP + H(+)</text>
        <dbReference type="Rhea" id="RHEA:17989"/>
        <dbReference type="Rhea" id="RHEA-COMP:9863"/>
        <dbReference type="Rhea" id="RHEA-COMP:11604"/>
        <dbReference type="ChEBI" id="CHEBI:15378"/>
        <dbReference type="ChEBI" id="CHEBI:29999"/>
        <dbReference type="ChEBI" id="CHEBI:30616"/>
        <dbReference type="ChEBI" id="CHEBI:83421"/>
        <dbReference type="ChEBI" id="CHEBI:456216"/>
        <dbReference type="EC" id="2.7.11.22"/>
    </reaction>
</comment>
<feature type="compositionally biased region" description="Low complexity" evidence="11">
    <location>
        <begin position="678"/>
        <end position="692"/>
    </location>
</feature>
<dbReference type="InterPro" id="IPR017441">
    <property type="entry name" value="Protein_kinase_ATP_BS"/>
</dbReference>
<feature type="compositionally biased region" description="Basic and acidic residues" evidence="11">
    <location>
        <begin position="200"/>
        <end position="210"/>
    </location>
</feature>
<feature type="region of interest" description="Disordered" evidence="11">
    <location>
        <begin position="195"/>
        <end position="219"/>
    </location>
</feature>
<sequence length="1087" mass="123679">MVLSTSVFTNNKLVLIPKDTRNRRSNKRISVKQNGNSDITVHEKLKRAKSTEEFVGNVSTESEAKINRKTRHDQLELLTYKKFNEYTSIADFNDISSNKLHQKKNSDLVKRLTFPEATNTQNKVHIQNGFELINHSDKNVPVLHKTNSSYAQLAKNNNEKIRNDKCNKRKSYLQQNSILLPNVFKTVDFTTSIDSSKPSKMHEDFTDHPIKSRPIGRGVKTLSPSWKPTMMCSKEKEKQPLNRKQRRDTMYEKGYGKLSSYKIYEKLGEGTYATVHKGYSLVSKQLVALKRIRMRKSEGAPCTAIREISLLRGLNHANIVKLHDVIYETGSLILVFEFGGNDLRSYMRMHNNRLPMEVVKLFTFQIFRGLEFCHARQILHRDLKPQNLLISKTGDLKLADFGLARSQSVPIRTYSSEVVTLWYRPPDILLGEKNYNGHIDIWGVGCILYEMTTGYSLFPGTSKEDQVKLIFRKFGVPPESYWPGLRSNPKFIEYMRNSNRCNEKCGSKKVNYSQSSTNLNLINSRTDSFHVNKQIRDENMISVDKYNEQIKNILSCSATRLNPDGHHLLFTCLALIGSRRITASEALKHSYFNCILPPGINVHDLLPEQSITFLAIGQNSMHSMQQPQIQTITTTANKKNKDKMSYVATTLTNTKPYSKKLTNIEHLSRSLTNLSTLRSSSTHSHSFNSLTNLSIRNNKRAKNKYKKEYQLRNVKSSKERSTLQSSLNEGRNTSAATKTVTAYTHTHSNLDSGYHNTKNSIHVDSLSDIDSSLSLNSEYHISYEKQHSQHPSEHFPSSSDTKAAKLNEKIKKPNKKYQTVSAGTVNKMSYNQSITDNNVSDNNNNVMNKSVNNTPISNFTAFLKRKLYSFQTKTRDSRNRLRSLSTDQFKILSVSSFSSDYLKETGLTGSDSYGDSNNSNASMEYDTFAILRSVLKNKMSNDEKLVQNTNKEAIRTKNPLCNQKGLAFGTNVDKCLHGLSRPIQITYSPSCKLIVKKTAVSDCSTISNNSMNLVNQCKTFQTTNNNPSPAFIIKTNRPNSLNLEIMQKNHSFQSNTLSIHPNYRRKSWNSSGSSNLNTPFDEQSVFK</sequence>
<feature type="region of interest" description="Disordered" evidence="11">
    <location>
        <begin position="678"/>
        <end position="737"/>
    </location>
</feature>
<evidence type="ECO:0000256" key="6">
    <source>
        <dbReference type="ARBA" id="ARBA00022777"/>
    </source>
</evidence>